<evidence type="ECO:0000256" key="1">
    <source>
        <dbReference type="ARBA" id="ARBA00004496"/>
    </source>
</evidence>
<evidence type="ECO:0000256" key="8">
    <source>
        <dbReference type="ARBA" id="ARBA00022723"/>
    </source>
</evidence>
<comment type="similarity">
    <text evidence="2 15">Belongs to the DNA polymerase type-Y family.</text>
</comment>
<keyword evidence="6 15" id="KW-0548">Nucleotidyltransferase</keyword>
<evidence type="ECO:0000256" key="7">
    <source>
        <dbReference type="ARBA" id="ARBA00022705"/>
    </source>
</evidence>
<dbReference type="KEGG" id="mod:AS202_15745"/>
<evidence type="ECO:0000313" key="16">
    <source>
        <dbReference type="EMBL" id="ALU27507.1"/>
    </source>
</evidence>
<feature type="binding site" evidence="15">
    <location>
        <position position="37"/>
    </location>
    <ligand>
        <name>Mg(2+)</name>
        <dbReference type="ChEBI" id="CHEBI:18420"/>
    </ligand>
</feature>
<dbReference type="Gene3D" id="3.30.70.270">
    <property type="match status" value="1"/>
</dbReference>
<dbReference type="CDD" id="cd03586">
    <property type="entry name" value="PolY_Pol_IV_kappa"/>
    <property type="match status" value="1"/>
</dbReference>
<dbReference type="InterPro" id="IPR017961">
    <property type="entry name" value="DNA_pol_Y-fam_little_finger"/>
</dbReference>
<comment type="cofactor">
    <cofactor evidence="15">
        <name>Mg(2+)</name>
        <dbReference type="ChEBI" id="CHEBI:18420"/>
    </cofactor>
    <text evidence="15">Binds 2 magnesium ions per subunit.</text>
</comment>
<dbReference type="HAMAP" id="MF_01113">
    <property type="entry name" value="DNApol_IV"/>
    <property type="match status" value="1"/>
</dbReference>
<comment type="function">
    <text evidence="15">Poorly processive, error-prone DNA polymerase involved in untargeted mutagenesis. Copies undamaged DNA at stalled replication forks, which arise in vivo from mismatched or misaligned primer ends. These misaligned primers can be extended by PolIV. Exhibits no 3'-5' exonuclease (proofreading) activity. May be involved in translesional synthesis, in conjunction with the beta clamp from PolIII.</text>
</comment>
<dbReference type="PANTHER" id="PTHR11076">
    <property type="entry name" value="DNA REPAIR POLYMERASE UMUC / TRANSFERASE FAMILY MEMBER"/>
    <property type="match status" value="1"/>
</dbReference>
<keyword evidence="11 15" id="KW-0239">DNA-directed DNA polymerase</keyword>
<reference evidence="16 17" key="1">
    <citation type="journal article" date="2016" name="J. Zhejiang Univ. Sci. B">
        <title>Antibiotic resistance mechanisms of Myroides sp.</title>
        <authorList>
            <person name="Hu S."/>
            <person name="Yuan S."/>
            <person name="Qu H."/>
            <person name="Jiang T."/>
            <person name="Zhou Y."/>
            <person name="Wang M."/>
            <person name="Ming D."/>
        </authorList>
    </citation>
    <scope>NUCLEOTIDE SEQUENCE [LARGE SCALE GENOMIC DNA]</scope>
    <source>
        <strain evidence="16 17">PR63039</strain>
    </source>
</reference>
<dbReference type="GO" id="GO:0009432">
    <property type="term" value="P:SOS response"/>
    <property type="evidence" value="ECO:0007669"/>
    <property type="project" value="TreeGrafter"/>
</dbReference>
<dbReference type="NCBIfam" id="NF002677">
    <property type="entry name" value="PRK02406.1"/>
    <property type="match status" value="1"/>
</dbReference>
<evidence type="ECO:0000256" key="11">
    <source>
        <dbReference type="ARBA" id="ARBA00022932"/>
    </source>
</evidence>
<dbReference type="GO" id="GO:0006261">
    <property type="term" value="P:DNA-templated DNA replication"/>
    <property type="evidence" value="ECO:0007669"/>
    <property type="project" value="UniProtKB-UniRule"/>
</dbReference>
<dbReference type="Proteomes" id="UP000069030">
    <property type="component" value="Chromosome"/>
</dbReference>
<dbReference type="EMBL" id="CP013690">
    <property type="protein sequence ID" value="ALU27507.1"/>
    <property type="molecule type" value="Genomic_DNA"/>
</dbReference>
<evidence type="ECO:0000256" key="12">
    <source>
        <dbReference type="ARBA" id="ARBA00023125"/>
    </source>
</evidence>
<dbReference type="FunFam" id="3.40.1170.60:FF:000001">
    <property type="entry name" value="DNA polymerase IV"/>
    <property type="match status" value="1"/>
</dbReference>
<dbReference type="GeneID" id="66973255"/>
<sequence length="413" mass="46832">MLLFIASNIRIIANIDSNFVQDFLIISIMERAIAHLDLDTFFVSCERLVDSSLNGLPIIIGGGDRGVVSSCSYEARQFGVRSAMPIRMATRLCPQAIVRKGDMQLYSKMSHLVTDIITEKAPVMEKASIDEFYLDLTGMDKFFGSALWIKELTQTIQHESGLPLSYALSINKTVSKIGTGEAKPKGALNITTPEVQPFLNPLSIRKIPMLGEVSYTLLSRIGIRNIQTLSEMPHQILQKLLGKNGIDLWKKANGIDLTPVEPYRERKSISSEHTFDQDTIDIPMLKSIFTGMVEKLAYQLRSEEWLTSIITVKIRYTNFDTETKQTRIAYTSADHTLIKLVHELFDKVFQRRMRLRLIGVQFSGLVRGTYQMNLFEDTEEMMALYQAMDKMKKRYGVDAVARCSGAFLKMKKE</sequence>
<evidence type="ECO:0000256" key="9">
    <source>
        <dbReference type="ARBA" id="ARBA00022763"/>
    </source>
</evidence>
<dbReference type="PANTHER" id="PTHR11076:SF33">
    <property type="entry name" value="DNA POLYMERASE KAPPA"/>
    <property type="match status" value="1"/>
</dbReference>
<accession>A0A0S7EJS4</accession>
<dbReference type="AlphaFoldDB" id="A0A0S7EJS4"/>
<evidence type="ECO:0000256" key="2">
    <source>
        <dbReference type="ARBA" id="ARBA00010945"/>
    </source>
</evidence>
<keyword evidence="3 15" id="KW-0515">Mutator protein</keyword>
<dbReference type="GO" id="GO:0006281">
    <property type="term" value="P:DNA repair"/>
    <property type="evidence" value="ECO:0007669"/>
    <property type="project" value="UniProtKB-UniRule"/>
</dbReference>
<keyword evidence="12 15" id="KW-0238">DNA-binding</keyword>
<evidence type="ECO:0000256" key="14">
    <source>
        <dbReference type="ARBA" id="ARBA00049244"/>
    </source>
</evidence>
<evidence type="ECO:0000256" key="15">
    <source>
        <dbReference type="HAMAP-Rule" id="MF_01113"/>
    </source>
</evidence>
<feature type="active site" evidence="15">
    <location>
        <position position="131"/>
    </location>
</feature>
<dbReference type="InterPro" id="IPR043502">
    <property type="entry name" value="DNA/RNA_pol_sf"/>
</dbReference>
<comment type="subunit">
    <text evidence="15">Monomer.</text>
</comment>
<dbReference type="Pfam" id="PF00817">
    <property type="entry name" value="IMS"/>
    <property type="match status" value="1"/>
</dbReference>
<name>A0A0S7EJS4_9FLAO</name>
<dbReference type="InterPro" id="IPR050116">
    <property type="entry name" value="DNA_polymerase-Y"/>
</dbReference>
<dbReference type="GO" id="GO:0005829">
    <property type="term" value="C:cytosol"/>
    <property type="evidence" value="ECO:0007669"/>
    <property type="project" value="TreeGrafter"/>
</dbReference>
<feature type="binding site" evidence="15">
    <location>
        <position position="130"/>
    </location>
    <ligand>
        <name>Mg(2+)</name>
        <dbReference type="ChEBI" id="CHEBI:18420"/>
    </ligand>
</feature>
<dbReference type="PROSITE" id="PS50173">
    <property type="entry name" value="UMUC"/>
    <property type="match status" value="1"/>
</dbReference>
<keyword evidence="9 15" id="KW-0227">DNA damage</keyword>
<dbReference type="eggNOG" id="COG0389">
    <property type="taxonomic scope" value="Bacteria"/>
</dbReference>
<keyword evidence="7 15" id="KW-0235">DNA replication</keyword>
<dbReference type="InterPro" id="IPR043128">
    <property type="entry name" value="Rev_trsase/Diguanyl_cyclase"/>
</dbReference>
<evidence type="ECO:0000256" key="5">
    <source>
        <dbReference type="ARBA" id="ARBA00022679"/>
    </source>
</evidence>
<keyword evidence="5 15" id="KW-0808">Transferase</keyword>
<dbReference type="Gene3D" id="3.40.1170.60">
    <property type="match status" value="1"/>
</dbReference>
<dbReference type="Gene3D" id="3.30.1490.100">
    <property type="entry name" value="DNA polymerase, Y-family, little finger domain"/>
    <property type="match status" value="1"/>
</dbReference>
<dbReference type="SUPFAM" id="SSF56672">
    <property type="entry name" value="DNA/RNA polymerases"/>
    <property type="match status" value="1"/>
</dbReference>
<gene>
    <name evidence="15" type="primary">dinB</name>
    <name evidence="16" type="ORF">AS202_15745</name>
</gene>
<dbReference type="RefSeq" id="WP_006258617.1">
    <property type="nucleotide sequence ID" value="NZ_CP013690.1"/>
</dbReference>
<evidence type="ECO:0000256" key="3">
    <source>
        <dbReference type="ARBA" id="ARBA00022457"/>
    </source>
</evidence>
<dbReference type="GO" id="GO:0042276">
    <property type="term" value="P:error-prone translesion synthesis"/>
    <property type="evidence" value="ECO:0007669"/>
    <property type="project" value="TreeGrafter"/>
</dbReference>
<dbReference type="InterPro" id="IPR036775">
    <property type="entry name" value="DNA_pol_Y-fam_lit_finger_sf"/>
</dbReference>
<dbReference type="Gene3D" id="1.10.150.20">
    <property type="entry name" value="5' to 3' exonuclease, C-terminal subdomain"/>
    <property type="match status" value="1"/>
</dbReference>
<keyword evidence="10 15" id="KW-0460">Magnesium</keyword>
<protein>
    <recommendedName>
        <fullName evidence="15">DNA polymerase IV</fullName>
        <shortName evidence="15">Pol IV</shortName>
        <ecNumber evidence="15">2.7.7.7</ecNumber>
    </recommendedName>
</protein>
<dbReference type="SUPFAM" id="SSF100879">
    <property type="entry name" value="Lesion bypass DNA polymerase (Y-family), little finger domain"/>
    <property type="match status" value="1"/>
</dbReference>
<dbReference type="GO" id="GO:0003684">
    <property type="term" value="F:damaged DNA binding"/>
    <property type="evidence" value="ECO:0007669"/>
    <property type="project" value="InterPro"/>
</dbReference>
<evidence type="ECO:0000256" key="13">
    <source>
        <dbReference type="ARBA" id="ARBA00023204"/>
    </source>
</evidence>
<dbReference type="GO" id="GO:0000287">
    <property type="term" value="F:magnesium ion binding"/>
    <property type="evidence" value="ECO:0007669"/>
    <property type="project" value="UniProtKB-UniRule"/>
</dbReference>
<evidence type="ECO:0000313" key="17">
    <source>
        <dbReference type="Proteomes" id="UP000069030"/>
    </source>
</evidence>
<comment type="catalytic activity">
    <reaction evidence="14 15">
        <text>DNA(n) + a 2'-deoxyribonucleoside 5'-triphosphate = DNA(n+1) + diphosphate</text>
        <dbReference type="Rhea" id="RHEA:22508"/>
        <dbReference type="Rhea" id="RHEA-COMP:17339"/>
        <dbReference type="Rhea" id="RHEA-COMP:17340"/>
        <dbReference type="ChEBI" id="CHEBI:33019"/>
        <dbReference type="ChEBI" id="CHEBI:61560"/>
        <dbReference type="ChEBI" id="CHEBI:173112"/>
        <dbReference type="EC" id="2.7.7.7"/>
    </reaction>
</comment>
<dbReference type="Pfam" id="PF11799">
    <property type="entry name" value="IMS_C"/>
    <property type="match status" value="1"/>
</dbReference>
<keyword evidence="13 15" id="KW-0234">DNA repair</keyword>
<organism evidence="16 17">
    <name type="scientific">Myroides odoratimimus</name>
    <dbReference type="NCBI Taxonomy" id="76832"/>
    <lineage>
        <taxon>Bacteria</taxon>
        <taxon>Pseudomonadati</taxon>
        <taxon>Bacteroidota</taxon>
        <taxon>Flavobacteriia</taxon>
        <taxon>Flavobacteriales</taxon>
        <taxon>Flavobacteriaceae</taxon>
        <taxon>Myroides</taxon>
    </lineage>
</organism>
<keyword evidence="4 15" id="KW-0963">Cytoplasm</keyword>
<comment type="subcellular location">
    <subcellularLocation>
        <location evidence="1 15">Cytoplasm</location>
    </subcellularLocation>
</comment>
<feature type="site" description="Substrate discrimination" evidence="15">
    <location>
        <position position="42"/>
    </location>
</feature>
<dbReference type="EC" id="2.7.7.7" evidence="15"/>
<evidence type="ECO:0000256" key="6">
    <source>
        <dbReference type="ARBA" id="ARBA00022695"/>
    </source>
</evidence>
<dbReference type="InterPro" id="IPR022880">
    <property type="entry name" value="DNApol_IV"/>
</dbReference>
<keyword evidence="8 15" id="KW-0479">Metal-binding</keyword>
<proteinExistence type="inferred from homology"/>
<evidence type="ECO:0000256" key="10">
    <source>
        <dbReference type="ARBA" id="ARBA00022842"/>
    </source>
</evidence>
<evidence type="ECO:0000256" key="4">
    <source>
        <dbReference type="ARBA" id="ARBA00022490"/>
    </source>
</evidence>
<dbReference type="InterPro" id="IPR001126">
    <property type="entry name" value="UmuC"/>
</dbReference>
<dbReference type="GO" id="GO:0003887">
    <property type="term" value="F:DNA-directed DNA polymerase activity"/>
    <property type="evidence" value="ECO:0007669"/>
    <property type="project" value="UniProtKB-UniRule"/>
</dbReference>